<dbReference type="InterPro" id="IPR028082">
    <property type="entry name" value="Peripla_BP_I"/>
</dbReference>
<dbReference type="EMBL" id="CP102453">
    <property type="protein sequence ID" value="UUX34442.1"/>
    <property type="molecule type" value="Genomic_DNA"/>
</dbReference>
<reference evidence="1 2" key="1">
    <citation type="submission" date="2022-08" db="EMBL/GenBank/DDBJ databases">
        <title>Aerococcaceae sp. nov isolated from spoiled eye mask.</title>
        <authorList>
            <person name="Zhou G."/>
            <person name="Xie X.-B."/>
            <person name="Shi Q.-S."/>
            <person name="Wang Y.-S."/>
            <person name="Wen X."/>
            <person name="Peng H."/>
            <person name="Yang X.-J."/>
            <person name="Tao H.-B."/>
            <person name="Huang X.-M."/>
        </authorList>
    </citation>
    <scope>NUCLEOTIDE SEQUENCE [LARGE SCALE GENOMIC DNA]</scope>
    <source>
        <strain evidence="2">DM20194951</strain>
    </source>
</reference>
<name>A0ABY5P6S8_9LACT</name>
<dbReference type="PANTHER" id="PTHR35271:SF1">
    <property type="entry name" value="ABC TRANSPORTER, SUBSTRATE-BINDING LIPOPROTEIN"/>
    <property type="match status" value="1"/>
</dbReference>
<gene>
    <name evidence="1" type="ORF">NRE15_01985</name>
</gene>
<dbReference type="RefSeq" id="WP_313793945.1">
    <property type="nucleotide sequence ID" value="NZ_CP102453.1"/>
</dbReference>
<sequence>MKKLLKFALVSILLLTTLFINVTKIVNAQEDTLTVGIVQLVSHPSLDQIVSGIYEGLEEQGYIEGENLTVDFNNAQGDINLLSQIAEGIVHNEPDLIFAVTTPVAQAFQHLTTDIPIIMVGVTDPLSAGLVENLDQPEANITGVSDMAPIEEQFDLLIDLFPEVTSVGMIYTTSEDNSLADVEAAKAIAEERGLEFTAEGISASLDMQLVAENLASKAEVIYVGSDNTVASAFGTLLNVTDKYQIPVFTSVYEMIEQGAFAGVTIEQKQVGVLAAEQAVLIANGQAISETPIAYVTELNSVYRSDVLEQLGLEIDREKLEALTDISGE</sequence>
<dbReference type="Gene3D" id="3.40.50.2300">
    <property type="match status" value="2"/>
</dbReference>
<proteinExistence type="predicted"/>
<protein>
    <submittedName>
        <fullName evidence="1">ABC transporter substrate-binding protein</fullName>
    </submittedName>
</protein>
<keyword evidence="2" id="KW-1185">Reference proteome</keyword>
<organism evidence="1 2">
    <name type="scientific">Fundicoccus culcitae</name>
    <dbReference type="NCBI Taxonomy" id="2969821"/>
    <lineage>
        <taxon>Bacteria</taxon>
        <taxon>Bacillati</taxon>
        <taxon>Bacillota</taxon>
        <taxon>Bacilli</taxon>
        <taxon>Lactobacillales</taxon>
        <taxon>Aerococcaceae</taxon>
        <taxon>Fundicoccus</taxon>
    </lineage>
</organism>
<dbReference type="PANTHER" id="PTHR35271">
    <property type="entry name" value="ABC TRANSPORTER, SUBSTRATE-BINDING LIPOPROTEIN-RELATED"/>
    <property type="match status" value="1"/>
</dbReference>
<evidence type="ECO:0000313" key="1">
    <source>
        <dbReference type="EMBL" id="UUX34442.1"/>
    </source>
</evidence>
<accession>A0ABY5P6S8</accession>
<dbReference type="Proteomes" id="UP001315967">
    <property type="component" value="Chromosome"/>
</dbReference>
<evidence type="ECO:0000313" key="2">
    <source>
        <dbReference type="Proteomes" id="UP001315967"/>
    </source>
</evidence>
<dbReference type="CDD" id="cd06325">
    <property type="entry name" value="PBP1_ABC_unchar_transporter"/>
    <property type="match status" value="1"/>
</dbReference>
<dbReference type="Pfam" id="PF04392">
    <property type="entry name" value="ABC_sub_bind"/>
    <property type="match status" value="1"/>
</dbReference>
<dbReference type="SUPFAM" id="SSF53822">
    <property type="entry name" value="Periplasmic binding protein-like I"/>
    <property type="match status" value="1"/>
</dbReference>
<dbReference type="InterPro" id="IPR007487">
    <property type="entry name" value="ABC_transpt-TYRBP-like"/>
</dbReference>